<dbReference type="Proteomes" id="UP000286038">
    <property type="component" value="Unassembled WGS sequence"/>
</dbReference>
<evidence type="ECO:0000313" key="1">
    <source>
        <dbReference type="EMBL" id="RHM43637.1"/>
    </source>
</evidence>
<evidence type="ECO:0008006" key="3">
    <source>
        <dbReference type="Google" id="ProtNLM"/>
    </source>
</evidence>
<dbReference type="Gene3D" id="2.30.180.10">
    <property type="entry name" value="FAS1 domain"/>
    <property type="match status" value="1"/>
</dbReference>
<dbReference type="InterPro" id="IPR036378">
    <property type="entry name" value="FAS1_dom_sf"/>
</dbReference>
<sequence>MKYILLSIFTISILTSCDPKSNYIDTGISNGKHDCSMLEYFHTSSYNWDSLLVMIQHAELENLFEGREPGYEQITFWGPTNHSIRRYMLDRKITRISDMSKTFCKQIILMHVVKKRIMKDEMNFRIPDVTGKIVGATEMTTAGGVILLGYREKSEYGGVADAGAVTLYLFSKNADTQIPLASPDIETLTGVVHSLNYNYTLGDLVPKTELEKIEKL</sequence>
<gene>
    <name evidence="1" type="ORF">DWZ68_08865</name>
</gene>
<dbReference type="AlphaFoldDB" id="A0A415QJC4"/>
<name>A0A415QJC4_9BACT</name>
<dbReference type="PROSITE" id="PS51257">
    <property type="entry name" value="PROKAR_LIPOPROTEIN"/>
    <property type="match status" value="1"/>
</dbReference>
<organism evidence="1 2">
    <name type="scientific">Butyricimonas virosa</name>
    <dbReference type="NCBI Taxonomy" id="544645"/>
    <lineage>
        <taxon>Bacteria</taxon>
        <taxon>Pseudomonadati</taxon>
        <taxon>Bacteroidota</taxon>
        <taxon>Bacteroidia</taxon>
        <taxon>Bacteroidales</taxon>
        <taxon>Odoribacteraceae</taxon>
        <taxon>Butyricimonas</taxon>
    </lineage>
</organism>
<accession>A0A415QJC4</accession>
<comment type="caution">
    <text evidence="1">The sequence shown here is derived from an EMBL/GenBank/DDBJ whole genome shotgun (WGS) entry which is preliminary data.</text>
</comment>
<protein>
    <recommendedName>
        <fullName evidence="3">FAS1 domain-containing protein</fullName>
    </recommendedName>
</protein>
<evidence type="ECO:0000313" key="2">
    <source>
        <dbReference type="Proteomes" id="UP000286038"/>
    </source>
</evidence>
<dbReference type="EMBL" id="QRPV01000008">
    <property type="protein sequence ID" value="RHM43637.1"/>
    <property type="molecule type" value="Genomic_DNA"/>
</dbReference>
<dbReference type="SUPFAM" id="SSF82153">
    <property type="entry name" value="FAS1 domain"/>
    <property type="match status" value="1"/>
</dbReference>
<reference evidence="1 2" key="1">
    <citation type="submission" date="2018-08" db="EMBL/GenBank/DDBJ databases">
        <title>A genome reference for cultivated species of the human gut microbiota.</title>
        <authorList>
            <person name="Zou Y."/>
            <person name="Xue W."/>
            <person name="Luo G."/>
        </authorList>
    </citation>
    <scope>NUCLEOTIDE SEQUENCE [LARGE SCALE GENOMIC DNA]</scope>
    <source>
        <strain evidence="1 2">AF34-33</strain>
    </source>
</reference>
<dbReference type="RefSeq" id="WP_118449815.1">
    <property type="nucleotide sequence ID" value="NZ_CABJDM010000008.1"/>
</dbReference>
<proteinExistence type="predicted"/>